<dbReference type="CDD" id="cd14809">
    <property type="entry name" value="bZIP_AUREO-like"/>
    <property type="match status" value="1"/>
</dbReference>
<organism evidence="3 4">
    <name type="scientific">Ignelater luminosus</name>
    <name type="common">Cucubano</name>
    <name type="synonym">Pyrophorus luminosus</name>
    <dbReference type="NCBI Taxonomy" id="2038154"/>
    <lineage>
        <taxon>Eukaryota</taxon>
        <taxon>Metazoa</taxon>
        <taxon>Ecdysozoa</taxon>
        <taxon>Arthropoda</taxon>
        <taxon>Hexapoda</taxon>
        <taxon>Insecta</taxon>
        <taxon>Pterygota</taxon>
        <taxon>Neoptera</taxon>
        <taxon>Endopterygota</taxon>
        <taxon>Coleoptera</taxon>
        <taxon>Polyphaga</taxon>
        <taxon>Elateriformia</taxon>
        <taxon>Elateroidea</taxon>
        <taxon>Elateridae</taxon>
        <taxon>Agrypninae</taxon>
        <taxon>Pyrophorini</taxon>
        <taxon>Ignelater</taxon>
    </lineage>
</organism>
<dbReference type="PANTHER" id="PTHR21552">
    <property type="entry name" value="ADULT RETINA PROTEIN"/>
    <property type="match status" value="1"/>
</dbReference>
<dbReference type="PANTHER" id="PTHR21552:SF2">
    <property type="entry name" value="CREB3 REGULATORY FACTOR"/>
    <property type="match status" value="1"/>
</dbReference>
<feature type="domain" description="BZIP" evidence="2">
    <location>
        <begin position="496"/>
        <end position="510"/>
    </location>
</feature>
<dbReference type="GO" id="GO:0000981">
    <property type="term" value="F:DNA-binding transcription factor activity, RNA polymerase II-specific"/>
    <property type="evidence" value="ECO:0007669"/>
    <property type="project" value="TreeGrafter"/>
</dbReference>
<feature type="region of interest" description="Disordered" evidence="1">
    <location>
        <begin position="331"/>
        <end position="390"/>
    </location>
</feature>
<evidence type="ECO:0000313" key="3">
    <source>
        <dbReference type="EMBL" id="KAF2900186.1"/>
    </source>
</evidence>
<sequence length="601" mass="66120">MHENNMTDYSGDFFLDPGITVKQEPDSGDNTNLNTTASVPIPSRRINVFGLRDFSIDLDSSTSPYQDLNISGSGQIMTDSHLTLSGNTMWTTRIVDLDSDFPKSEALIHMDDDDIFQVDKADLIQGPTLAELNANDETLLEDLNFDDLLLPEEGTYSYINMTQAAHRVSAPAVQINNNHLNNINVAASSCPQSGIGYYRESSLEATSSVPSSPFNTFSSKTLIPAFSPTSQTSSTSSLLQPASSPSLPPTGLSLQQKHSALHELLLKRENYTVSPDRTVLGQSVPGQSTSPIVGSSGIKSRSQTSRLSSSAPTHLGLEQIWQRREPRKHLLSTGSLAEAGSTSSLSTGGVLSPEAQDFSNDEVDSDEDSEHYEDYSSDGDSDNENEKGYKLSSKRERFFWQYNVQAKGPKGQRLIMKTKMEDPHVLNEITDPVFSPNCSVRGIKHSGKARKGDGNDLTPNPRKLFNIGKELDKLGRVINNMTPVSELPFNVRPKSRKEKNKLASRACRLKKKAQHEANKIKLHGLEHEHRRLINAIIQCKQIIITKFSDGTPENQEELSGHLEKLVKTVTKNMIAGNTTEYVNKIIDKVKGGVPVVGLEDL</sequence>
<dbReference type="SUPFAM" id="SSF57959">
    <property type="entry name" value="Leucine zipper domain"/>
    <property type="match status" value="1"/>
</dbReference>
<reference evidence="3" key="1">
    <citation type="submission" date="2019-08" db="EMBL/GenBank/DDBJ databases">
        <title>The genome of the North American firefly Photinus pyralis.</title>
        <authorList>
            <consortium name="Photinus pyralis genome working group"/>
            <person name="Fallon T.R."/>
            <person name="Sander Lower S.E."/>
            <person name="Weng J.-K."/>
        </authorList>
    </citation>
    <scope>NUCLEOTIDE SEQUENCE</scope>
    <source>
        <strain evidence="3">TRF0915ILg1</strain>
        <tissue evidence="3">Whole body</tissue>
    </source>
</reference>
<feature type="compositionally biased region" description="Polar residues" evidence="1">
    <location>
        <begin position="277"/>
        <end position="299"/>
    </location>
</feature>
<feature type="compositionally biased region" description="Low complexity" evidence="1">
    <location>
        <begin position="300"/>
        <end position="310"/>
    </location>
</feature>
<dbReference type="InterPro" id="IPR046347">
    <property type="entry name" value="bZIP_sf"/>
</dbReference>
<feature type="region of interest" description="Disordered" evidence="1">
    <location>
        <begin position="277"/>
        <end position="312"/>
    </location>
</feature>
<dbReference type="PROSITE" id="PS00036">
    <property type="entry name" value="BZIP_BASIC"/>
    <property type="match status" value="1"/>
</dbReference>
<accession>A0A8K0DB74</accession>
<feature type="compositionally biased region" description="Low complexity" evidence="1">
    <location>
        <begin position="332"/>
        <end position="352"/>
    </location>
</feature>
<proteinExistence type="predicted"/>
<dbReference type="GO" id="GO:0006986">
    <property type="term" value="P:response to unfolded protein"/>
    <property type="evidence" value="ECO:0007669"/>
    <property type="project" value="InterPro"/>
</dbReference>
<gene>
    <name evidence="3" type="ORF">ILUMI_06001</name>
</gene>
<dbReference type="Proteomes" id="UP000801492">
    <property type="component" value="Unassembled WGS sequence"/>
</dbReference>
<dbReference type="InterPro" id="IPR004827">
    <property type="entry name" value="bZIP"/>
</dbReference>
<evidence type="ECO:0000259" key="2">
    <source>
        <dbReference type="PROSITE" id="PS00036"/>
    </source>
</evidence>
<protein>
    <recommendedName>
        <fullName evidence="2">BZIP domain-containing protein</fullName>
    </recommendedName>
</protein>
<dbReference type="EMBL" id="VTPC01002346">
    <property type="protein sequence ID" value="KAF2900186.1"/>
    <property type="molecule type" value="Genomic_DNA"/>
</dbReference>
<dbReference type="AlphaFoldDB" id="A0A8K0DB74"/>
<comment type="caution">
    <text evidence="3">The sequence shown here is derived from an EMBL/GenBank/DDBJ whole genome shotgun (WGS) entry which is preliminary data.</text>
</comment>
<dbReference type="GO" id="GO:0005634">
    <property type="term" value="C:nucleus"/>
    <property type="evidence" value="ECO:0007669"/>
    <property type="project" value="TreeGrafter"/>
</dbReference>
<keyword evidence="4" id="KW-1185">Reference proteome</keyword>
<dbReference type="InterPro" id="IPR039165">
    <property type="entry name" value="CREBRF"/>
</dbReference>
<dbReference type="GO" id="GO:0000977">
    <property type="term" value="F:RNA polymerase II transcription regulatory region sequence-specific DNA binding"/>
    <property type="evidence" value="ECO:0007669"/>
    <property type="project" value="TreeGrafter"/>
</dbReference>
<dbReference type="OrthoDB" id="8931646at2759"/>
<evidence type="ECO:0000313" key="4">
    <source>
        <dbReference type="Proteomes" id="UP000801492"/>
    </source>
</evidence>
<feature type="region of interest" description="Disordered" evidence="1">
    <location>
        <begin position="228"/>
        <end position="253"/>
    </location>
</feature>
<feature type="compositionally biased region" description="Acidic residues" evidence="1">
    <location>
        <begin position="359"/>
        <end position="383"/>
    </location>
</feature>
<evidence type="ECO:0000256" key="1">
    <source>
        <dbReference type="SAM" id="MobiDB-lite"/>
    </source>
</evidence>
<name>A0A8K0DB74_IGNLU</name>